<dbReference type="PANTHER" id="PTHR43283:SF3">
    <property type="entry name" value="BETA-LACTAMASE FAMILY PROTEIN (AFU_ORTHOLOGUE AFUA_5G07500)"/>
    <property type="match status" value="1"/>
</dbReference>
<comment type="caution">
    <text evidence="3">The sequence shown here is derived from an EMBL/GenBank/DDBJ whole genome shotgun (WGS) entry which is preliminary data.</text>
</comment>
<reference evidence="3" key="1">
    <citation type="submission" date="2023-01" db="EMBL/GenBank/DDBJ databases">
        <title>Exophiala dermititidis isolated from Cystic Fibrosis Patient.</title>
        <authorList>
            <person name="Kurbessoian T."/>
            <person name="Crocker A."/>
            <person name="Murante D."/>
            <person name="Hogan D.A."/>
            <person name="Stajich J.E."/>
        </authorList>
    </citation>
    <scope>NUCLEOTIDE SEQUENCE</scope>
    <source>
        <strain evidence="3">Ex8</strain>
    </source>
</reference>
<gene>
    <name evidence="3" type="ORF">HRR80_008977</name>
</gene>
<dbReference type="Pfam" id="PF00144">
    <property type="entry name" value="Beta-lactamase"/>
    <property type="match status" value="1"/>
</dbReference>
<dbReference type="Gene3D" id="3.40.710.10">
    <property type="entry name" value="DD-peptidase/beta-lactamase superfamily"/>
    <property type="match status" value="1"/>
</dbReference>
<dbReference type="Proteomes" id="UP001161757">
    <property type="component" value="Unassembled WGS sequence"/>
</dbReference>
<sequence length="438" mass="48174">MGGPNSSDMAAKLRPLFEAAVKEKKIPAIGAFIVDSEGNFRLKETFGTTNMDDPNAAPFDADTTTRLFSCSKLITTIAALQLLEQGKLSLSDPVEKYVPRISKIQVLQSFTTNDKGQPQPIFRSPKSKPTIHQLMTHTSGFSYDFFDKPTLQWRLSTGDVPAKYNDRGNWEDFETPFVADPGTKYVYGTGTDWLGLVVQQISGLSLPEYVDKFICQPLGMTNTRPVLNDPQEKRLIVHVNGNDGKLKANPALKNAENPQVYGGGGCFYSTMNDFSKLLSTLLNGGTSPQTQKSILKPETVREYLFKDQLPAEVDKSGLGEIRTSIPAVSNEGSFLPSCPSTQRGWSCALLINHQDLPRGRKRGSGAWAGLGNLYYWIDPTEKIAGMVVSAVFPFFDLTVLRLFDQLERVAYGHEPAGPEDDGMSNFSIGTERSPAPKI</sequence>
<dbReference type="EMBL" id="JAJGCB010000029">
    <property type="protein sequence ID" value="KAJ8987042.1"/>
    <property type="molecule type" value="Genomic_DNA"/>
</dbReference>
<name>A0AAN6ENN9_EXODE</name>
<protein>
    <recommendedName>
        <fullName evidence="2">Beta-lactamase-related domain-containing protein</fullName>
    </recommendedName>
</protein>
<dbReference type="AlphaFoldDB" id="A0AAN6ENN9"/>
<dbReference type="SUPFAM" id="SSF56601">
    <property type="entry name" value="beta-lactamase/transpeptidase-like"/>
    <property type="match status" value="1"/>
</dbReference>
<dbReference type="PANTHER" id="PTHR43283">
    <property type="entry name" value="BETA-LACTAMASE-RELATED"/>
    <property type="match status" value="1"/>
</dbReference>
<dbReference type="InterPro" id="IPR050789">
    <property type="entry name" value="Diverse_Enzym_Activities"/>
</dbReference>
<evidence type="ECO:0000313" key="3">
    <source>
        <dbReference type="EMBL" id="KAJ8987042.1"/>
    </source>
</evidence>
<evidence type="ECO:0000259" key="2">
    <source>
        <dbReference type="Pfam" id="PF00144"/>
    </source>
</evidence>
<evidence type="ECO:0000313" key="4">
    <source>
        <dbReference type="Proteomes" id="UP001161757"/>
    </source>
</evidence>
<feature type="region of interest" description="Disordered" evidence="1">
    <location>
        <begin position="413"/>
        <end position="438"/>
    </location>
</feature>
<feature type="domain" description="Beta-lactamase-related" evidence="2">
    <location>
        <begin position="16"/>
        <end position="393"/>
    </location>
</feature>
<organism evidence="3 4">
    <name type="scientific">Exophiala dermatitidis</name>
    <name type="common">Black yeast-like fungus</name>
    <name type="synonym">Wangiella dermatitidis</name>
    <dbReference type="NCBI Taxonomy" id="5970"/>
    <lineage>
        <taxon>Eukaryota</taxon>
        <taxon>Fungi</taxon>
        <taxon>Dikarya</taxon>
        <taxon>Ascomycota</taxon>
        <taxon>Pezizomycotina</taxon>
        <taxon>Eurotiomycetes</taxon>
        <taxon>Chaetothyriomycetidae</taxon>
        <taxon>Chaetothyriales</taxon>
        <taxon>Herpotrichiellaceae</taxon>
        <taxon>Exophiala</taxon>
    </lineage>
</organism>
<dbReference type="InterPro" id="IPR001466">
    <property type="entry name" value="Beta-lactam-related"/>
</dbReference>
<proteinExistence type="predicted"/>
<evidence type="ECO:0000256" key="1">
    <source>
        <dbReference type="SAM" id="MobiDB-lite"/>
    </source>
</evidence>
<dbReference type="InterPro" id="IPR012338">
    <property type="entry name" value="Beta-lactam/transpept-like"/>
</dbReference>
<accession>A0AAN6ENN9</accession>